<gene>
    <name evidence="4" type="ORF">J437_LFUL009675</name>
</gene>
<dbReference type="GO" id="GO:0061630">
    <property type="term" value="F:ubiquitin protein ligase activity"/>
    <property type="evidence" value="ECO:0007669"/>
    <property type="project" value="UniProtKB-UniRule"/>
</dbReference>
<keyword evidence="2" id="KW-0833">Ubl conjugation pathway</keyword>
<evidence type="ECO:0000256" key="2">
    <source>
        <dbReference type="RuleBase" id="RU366018"/>
    </source>
</evidence>
<dbReference type="UniPathway" id="UPA00143"/>
<accession>A0A8K0P142</accession>
<dbReference type="InterPro" id="IPR014719">
    <property type="entry name" value="Ribosomal_bL12_C/ClpS-like"/>
</dbReference>
<dbReference type="GO" id="GO:0005737">
    <property type="term" value="C:cytoplasm"/>
    <property type="evidence" value="ECO:0007669"/>
    <property type="project" value="TreeGrafter"/>
</dbReference>
<dbReference type="GO" id="GO:0071596">
    <property type="term" value="P:ubiquitin-dependent protein catabolic process via the N-end rule pathway"/>
    <property type="evidence" value="ECO:0007669"/>
    <property type="project" value="UniProtKB-UniRule"/>
</dbReference>
<reference evidence="4" key="2">
    <citation type="submission" date="2017-10" db="EMBL/GenBank/DDBJ databases">
        <title>Ladona fulva Genome sequencing and assembly.</title>
        <authorList>
            <person name="Murali S."/>
            <person name="Richards S."/>
            <person name="Bandaranaike D."/>
            <person name="Bellair M."/>
            <person name="Blankenburg K."/>
            <person name="Chao H."/>
            <person name="Dinh H."/>
            <person name="Doddapaneni H."/>
            <person name="Dugan-Rocha S."/>
            <person name="Elkadiri S."/>
            <person name="Gnanaolivu R."/>
            <person name="Hernandez B."/>
            <person name="Skinner E."/>
            <person name="Javaid M."/>
            <person name="Lee S."/>
            <person name="Li M."/>
            <person name="Ming W."/>
            <person name="Munidasa M."/>
            <person name="Muniz J."/>
            <person name="Nguyen L."/>
            <person name="Hughes D."/>
            <person name="Osuji N."/>
            <person name="Pu L.-L."/>
            <person name="Puazo M."/>
            <person name="Qu C."/>
            <person name="Quiroz J."/>
            <person name="Raj R."/>
            <person name="Weissenberger G."/>
            <person name="Xin Y."/>
            <person name="Zou X."/>
            <person name="Han Y."/>
            <person name="Worley K."/>
            <person name="Muzny D."/>
            <person name="Gibbs R."/>
        </authorList>
    </citation>
    <scope>NUCLEOTIDE SEQUENCE</scope>
    <source>
        <strain evidence="4">Sampled in the wild</strain>
    </source>
</reference>
<evidence type="ECO:0000313" key="4">
    <source>
        <dbReference type="EMBL" id="KAG8228753.1"/>
    </source>
</evidence>
<keyword evidence="2" id="KW-0808">Transferase</keyword>
<dbReference type="EMBL" id="KZ308385">
    <property type="protein sequence ID" value="KAG8228753.1"/>
    <property type="molecule type" value="Genomic_DNA"/>
</dbReference>
<keyword evidence="2" id="KW-0862">Zinc</keyword>
<reference evidence="4" key="1">
    <citation type="submission" date="2013-04" db="EMBL/GenBank/DDBJ databases">
        <authorList>
            <person name="Qu J."/>
            <person name="Murali S.C."/>
            <person name="Bandaranaike D."/>
            <person name="Bellair M."/>
            <person name="Blankenburg K."/>
            <person name="Chao H."/>
            <person name="Dinh H."/>
            <person name="Doddapaneni H."/>
            <person name="Downs B."/>
            <person name="Dugan-Rocha S."/>
            <person name="Elkadiri S."/>
            <person name="Gnanaolivu R.D."/>
            <person name="Hernandez B."/>
            <person name="Javaid M."/>
            <person name="Jayaseelan J.C."/>
            <person name="Lee S."/>
            <person name="Li M."/>
            <person name="Ming W."/>
            <person name="Munidasa M."/>
            <person name="Muniz J."/>
            <person name="Nguyen L."/>
            <person name="Ongeri F."/>
            <person name="Osuji N."/>
            <person name="Pu L.-L."/>
            <person name="Puazo M."/>
            <person name="Qu C."/>
            <person name="Quiroz J."/>
            <person name="Raj R."/>
            <person name="Weissenberger G."/>
            <person name="Xin Y."/>
            <person name="Zou X."/>
            <person name="Han Y."/>
            <person name="Richards S."/>
            <person name="Worley K."/>
            <person name="Muzny D."/>
            <person name="Gibbs R."/>
        </authorList>
    </citation>
    <scope>NUCLEOTIDE SEQUENCE</scope>
    <source>
        <strain evidence="4">Sampled in the wild</strain>
    </source>
</reference>
<evidence type="ECO:0000313" key="5">
    <source>
        <dbReference type="Proteomes" id="UP000792457"/>
    </source>
</evidence>
<proteinExistence type="inferred from homology"/>
<dbReference type="InterPro" id="IPR039164">
    <property type="entry name" value="UBR1-like"/>
</dbReference>
<dbReference type="EC" id="2.3.2.27" evidence="2"/>
<evidence type="ECO:0000259" key="3">
    <source>
        <dbReference type="Pfam" id="PF02617"/>
    </source>
</evidence>
<name>A0A8K0P142_LADFU</name>
<comment type="pathway">
    <text evidence="1 2">Protein modification; protein ubiquitination.</text>
</comment>
<dbReference type="Pfam" id="PF02617">
    <property type="entry name" value="ClpS"/>
    <property type="match status" value="1"/>
</dbReference>
<dbReference type="InterPro" id="IPR003769">
    <property type="entry name" value="ClpS_core"/>
</dbReference>
<protein>
    <recommendedName>
        <fullName evidence="2">E3 ubiquitin-protein ligase</fullName>
        <ecNumber evidence="2">2.3.2.27</ecNumber>
    </recommendedName>
</protein>
<comment type="caution">
    <text evidence="4">The sequence shown here is derived from an EMBL/GenBank/DDBJ whole genome shotgun (WGS) entry which is preliminary data.</text>
</comment>
<feature type="domain" description="Adaptor protein ClpS core" evidence="3">
    <location>
        <begin position="2"/>
        <end position="61"/>
    </location>
</feature>
<evidence type="ECO:0000256" key="1">
    <source>
        <dbReference type="ARBA" id="ARBA00004906"/>
    </source>
</evidence>
<dbReference type="GO" id="GO:0008270">
    <property type="term" value="F:zinc ion binding"/>
    <property type="evidence" value="ECO:0007669"/>
    <property type="project" value="UniProtKB-UniRule"/>
</dbReference>
<dbReference type="Proteomes" id="UP000792457">
    <property type="component" value="Unassembled WGS sequence"/>
</dbReference>
<comment type="catalytic activity">
    <reaction evidence="2">
        <text>S-ubiquitinyl-[E2 ubiquitin-conjugating enzyme]-L-cysteine + [acceptor protein]-L-lysine = [E2 ubiquitin-conjugating enzyme]-L-cysteine + N(6)-ubiquitinyl-[acceptor protein]-L-lysine.</text>
        <dbReference type="EC" id="2.3.2.27"/>
    </reaction>
</comment>
<dbReference type="PANTHER" id="PTHR21497">
    <property type="entry name" value="UBIQUITIN LIGASE E3 ALPHA-RELATED"/>
    <property type="match status" value="1"/>
</dbReference>
<keyword evidence="5" id="KW-1185">Reference proteome</keyword>
<comment type="function">
    <text evidence="2">Ubiquitin ligase protein which is a component of the N-end rule pathway. Recognizes and binds to proteins bearing specific N-terminal residues that are destabilizing according to the N-end rule, leading to their ubiquitination and subsequent degradation.</text>
</comment>
<organism evidence="4 5">
    <name type="scientific">Ladona fulva</name>
    <name type="common">Scarce chaser dragonfly</name>
    <name type="synonym">Libellula fulva</name>
    <dbReference type="NCBI Taxonomy" id="123851"/>
    <lineage>
        <taxon>Eukaryota</taxon>
        <taxon>Metazoa</taxon>
        <taxon>Ecdysozoa</taxon>
        <taxon>Arthropoda</taxon>
        <taxon>Hexapoda</taxon>
        <taxon>Insecta</taxon>
        <taxon>Pterygota</taxon>
        <taxon>Palaeoptera</taxon>
        <taxon>Odonata</taxon>
        <taxon>Epiprocta</taxon>
        <taxon>Anisoptera</taxon>
        <taxon>Libelluloidea</taxon>
        <taxon>Libellulidae</taxon>
        <taxon>Ladona</taxon>
    </lineage>
</organism>
<keyword evidence="2" id="KW-0479">Metal-binding</keyword>
<dbReference type="OrthoDB" id="26387at2759"/>
<comment type="similarity">
    <text evidence="2">Belongs to the E3 ubiquitin-protein ligase UBR1-like family.</text>
</comment>
<dbReference type="Gene3D" id="3.30.1390.10">
    <property type="match status" value="1"/>
</dbReference>
<dbReference type="PANTHER" id="PTHR21497:SF24">
    <property type="entry name" value="E3 UBIQUITIN-PROTEIN LIGASE UBR1"/>
    <property type="match status" value="1"/>
</dbReference>
<dbReference type="AlphaFoldDB" id="A0A8K0P142"/>
<sequence>MVINTVQRVFKCPQREAIQYVTAIDLEGRAVLKCDKFSVCSGERSEIERSTFRHGGHPLKVLVMHAHVVAHQTYALRLLARMRDLLSRSKVLRSVFSQVVYQSDTKDISILEGILRRDCFLWKSARVHWRNLFMTGMLMEYPSKKLFAQVFTKHYGTVMKDFIRDDHDHLVSVASLSVQIFTAPTLTRYLIAHSDALYPLINTFLSECAPKCNREGKLEFERNAPNATFKRAQYILYDLKYLLTSVPTTWTDALRKGFLQGFSLLLSLLTMLQGMDPVTRQTGQHMEYEPDWESAFNLHLKLAGVVALIIDWCATDRVVLIKAYRATLKKLHEAQSIGAAQPGEAEAKGSVVVGEAVEVGEHSAACIKFDVASQPVSVHLPLSRLLAGLHLHLHKHGLVFDSPEFHPERSVLYTKPTPVVIMEPVLRCQVMIAQAHAGMWRRNGFALLNQLFFYQNVKCRSEMLDRDIVLLQMAASLLESNEFLIHLLNRFNLVAWASPDFEITSLRCVKYLKLSIYFRIARRTLHVRRFPW</sequence>
<dbReference type="GO" id="GO:0016567">
    <property type="term" value="P:protein ubiquitination"/>
    <property type="evidence" value="ECO:0007669"/>
    <property type="project" value="UniProtKB-UniRule"/>
</dbReference>
<keyword evidence="2" id="KW-0863">Zinc-finger</keyword>
<dbReference type="GO" id="GO:0000151">
    <property type="term" value="C:ubiquitin ligase complex"/>
    <property type="evidence" value="ECO:0007669"/>
    <property type="project" value="TreeGrafter"/>
</dbReference>